<comment type="subcellular location">
    <subcellularLocation>
        <location evidence="1">Virion</location>
    </subcellularLocation>
</comment>
<gene>
    <name evidence="4" type="ORF">CIT25_35140</name>
</gene>
<feature type="compositionally biased region" description="Basic and acidic residues" evidence="2">
    <location>
        <begin position="1"/>
        <end position="20"/>
    </location>
</feature>
<name>A0AB36R0T0_9HYPH</name>
<dbReference type="Proteomes" id="UP000216215">
    <property type="component" value="Unassembled WGS sequence"/>
</dbReference>
<dbReference type="Gene3D" id="3.30.2320.10">
    <property type="entry name" value="hypothetical protein PF0899 domain"/>
    <property type="match status" value="1"/>
</dbReference>
<evidence type="ECO:0000256" key="1">
    <source>
        <dbReference type="ARBA" id="ARBA00004328"/>
    </source>
</evidence>
<protein>
    <submittedName>
        <fullName evidence="4">Phage major capsid protein</fullName>
    </submittedName>
</protein>
<evidence type="ECO:0000259" key="3">
    <source>
        <dbReference type="Pfam" id="PF05065"/>
    </source>
</evidence>
<sequence length="379" mass="41869">MKHQRIETRSAARLETRNEPDPIEAATQAVAEMRTAFDARMTGLDELTARIDEIETRAARPGTQQRTEEPTMERRAFVGYVRSGREALSAEETRALRVGDDTAGGFLAPPEFSTEMIRELVEYSPIREAARVGSTARGSVIFPKRTAITTALWEGETEDSEESEPAFGQQEIFVHEMRTYTDVSNKLLEDSAVNIESELSMAFAEDFGQKEGISFVNGTGVKQPEGVMVNADIAYTANGHATVLAADPLITLLYALPKAYRSRGAWMMNGTTLATIRKLKDGQNNYLWQPSFQAGEPETILGRPVVEAVDMPDIESGAFPILYGDFAGGYRIYDRLGLSVLRDPFTQAKSGLVRFHARRRVGGAVTQAARFRKLKMATS</sequence>
<comment type="caution">
    <text evidence="4">The sequence shown here is derived from an EMBL/GenBank/DDBJ whole genome shotgun (WGS) entry which is preliminary data.</text>
</comment>
<accession>A0AB36R0T0</accession>
<dbReference type="Pfam" id="PF05065">
    <property type="entry name" value="Phage_capsid"/>
    <property type="match status" value="1"/>
</dbReference>
<evidence type="ECO:0000313" key="4">
    <source>
        <dbReference type="EMBL" id="PAP97823.1"/>
    </source>
</evidence>
<evidence type="ECO:0000313" key="5">
    <source>
        <dbReference type="Proteomes" id="UP000216215"/>
    </source>
</evidence>
<dbReference type="InterPro" id="IPR054612">
    <property type="entry name" value="Phage_capsid-like_C"/>
</dbReference>
<dbReference type="NCBIfam" id="TIGR01554">
    <property type="entry name" value="major_cap_HK97"/>
    <property type="match status" value="1"/>
</dbReference>
<proteinExistence type="predicted"/>
<dbReference type="InterPro" id="IPR024455">
    <property type="entry name" value="Phage_capsid"/>
</dbReference>
<dbReference type="Gene3D" id="3.30.2400.10">
    <property type="entry name" value="Major capsid protein gp5"/>
    <property type="match status" value="1"/>
</dbReference>
<reference evidence="5" key="1">
    <citation type="submission" date="2017-08" db="EMBL/GenBank/DDBJ databases">
        <title>Mesorhizobium wenxinae sp. nov., a novel rhizobial species isolated from root nodules of chickpea (Cicer arietinum L.).</title>
        <authorList>
            <person name="Zhang J."/>
        </authorList>
    </citation>
    <scope>NUCLEOTIDE SEQUENCE [LARGE SCALE GENOMIC DNA]</scope>
    <source>
        <strain evidence="5">USDA 3392</strain>
    </source>
</reference>
<dbReference type="AlphaFoldDB" id="A0AB36R0T0"/>
<feature type="region of interest" description="Disordered" evidence="2">
    <location>
        <begin position="1"/>
        <end position="22"/>
    </location>
</feature>
<dbReference type="EMBL" id="NPKI01000051">
    <property type="protein sequence ID" value="PAP97823.1"/>
    <property type="molecule type" value="Genomic_DNA"/>
</dbReference>
<feature type="domain" description="Phage capsid-like C-terminal" evidence="3">
    <location>
        <begin position="104"/>
        <end position="375"/>
    </location>
</feature>
<keyword evidence="5" id="KW-1185">Reference proteome</keyword>
<dbReference type="RefSeq" id="WP_095489655.1">
    <property type="nucleotide sequence ID" value="NZ_CP088151.1"/>
</dbReference>
<dbReference type="SUPFAM" id="SSF56563">
    <property type="entry name" value="Major capsid protein gp5"/>
    <property type="match status" value="1"/>
</dbReference>
<organism evidence="4 5">
    <name type="scientific">Mesorhizobium mediterraneum</name>
    <dbReference type="NCBI Taxonomy" id="43617"/>
    <lineage>
        <taxon>Bacteria</taxon>
        <taxon>Pseudomonadati</taxon>
        <taxon>Pseudomonadota</taxon>
        <taxon>Alphaproteobacteria</taxon>
        <taxon>Hyphomicrobiales</taxon>
        <taxon>Phyllobacteriaceae</taxon>
        <taxon>Mesorhizobium</taxon>
    </lineage>
</organism>
<evidence type="ECO:0000256" key="2">
    <source>
        <dbReference type="SAM" id="MobiDB-lite"/>
    </source>
</evidence>